<organism evidence="3">
    <name type="scientific">Enterobius vermicularis</name>
    <name type="common">Human pinworm</name>
    <dbReference type="NCBI Taxonomy" id="51028"/>
    <lineage>
        <taxon>Eukaryota</taxon>
        <taxon>Metazoa</taxon>
        <taxon>Ecdysozoa</taxon>
        <taxon>Nematoda</taxon>
        <taxon>Chromadorea</taxon>
        <taxon>Rhabditida</taxon>
        <taxon>Spirurina</taxon>
        <taxon>Oxyuridomorpha</taxon>
        <taxon>Oxyuroidea</taxon>
        <taxon>Oxyuridae</taxon>
        <taxon>Enterobius</taxon>
    </lineage>
</organism>
<keyword evidence="2" id="KW-1185">Reference proteome</keyword>
<dbReference type="Proteomes" id="UP000274131">
    <property type="component" value="Unassembled WGS sequence"/>
</dbReference>
<sequence>MLSAKMKPVFVRDHSTGLTAHRGRRYCRGTGKSGKVYFSLCTSIFPPPSRKLDREPQTWVVTLATKAVTKSLVKQLRIYREITAAWQFHEAATAYAIPADYK</sequence>
<dbReference type="EMBL" id="UXUI01012299">
    <property type="protein sequence ID" value="VDD96813.1"/>
    <property type="molecule type" value="Genomic_DNA"/>
</dbReference>
<dbReference type="AlphaFoldDB" id="A0A0N4VN18"/>
<accession>A0A0N4VN18</accession>
<proteinExistence type="predicted"/>
<reference evidence="3" key="1">
    <citation type="submission" date="2017-02" db="UniProtKB">
        <authorList>
            <consortium name="WormBaseParasite"/>
        </authorList>
    </citation>
    <scope>IDENTIFICATION</scope>
</reference>
<evidence type="ECO:0000313" key="2">
    <source>
        <dbReference type="Proteomes" id="UP000274131"/>
    </source>
</evidence>
<reference evidence="1 2" key="2">
    <citation type="submission" date="2018-10" db="EMBL/GenBank/DDBJ databases">
        <authorList>
            <consortium name="Pathogen Informatics"/>
        </authorList>
    </citation>
    <scope>NUCLEOTIDE SEQUENCE [LARGE SCALE GENOMIC DNA]</scope>
</reference>
<protein>
    <submittedName>
        <fullName evidence="3">Ribosomal_L28e domain-containing protein</fullName>
    </submittedName>
</protein>
<name>A0A0N4VN18_ENTVE</name>
<evidence type="ECO:0000313" key="3">
    <source>
        <dbReference type="WBParaSite" id="EVEC_0001236401-mRNA-1"/>
    </source>
</evidence>
<dbReference type="WBParaSite" id="EVEC_0001236401-mRNA-1">
    <property type="protein sequence ID" value="EVEC_0001236401-mRNA-1"/>
    <property type="gene ID" value="EVEC_0001236401"/>
</dbReference>
<gene>
    <name evidence="1" type="ORF">EVEC_LOCUS11564</name>
</gene>
<evidence type="ECO:0000313" key="1">
    <source>
        <dbReference type="EMBL" id="VDD96813.1"/>
    </source>
</evidence>